<keyword evidence="1" id="KW-0489">Methyltransferase</keyword>
<dbReference type="PRINTS" id="PR00508">
    <property type="entry name" value="S21N4MTFRASE"/>
</dbReference>
<dbReference type="InterPro" id="IPR001091">
    <property type="entry name" value="RM_Methyltransferase"/>
</dbReference>
<organism evidence="5 6">
    <name type="scientific">Kozakia baliensis</name>
    <dbReference type="NCBI Taxonomy" id="153496"/>
    <lineage>
        <taxon>Bacteria</taxon>
        <taxon>Pseudomonadati</taxon>
        <taxon>Pseudomonadota</taxon>
        <taxon>Alphaproteobacteria</taxon>
        <taxon>Acetobacterales</taxon>
        <taxon>Acetobacteraceae</taxon>
        <taxon>Kozakia</taxon>
    </lineage>
</organism>
<dbReference type="EMBL" id="CP014675">
    <property type="protein sequence ID" value="AOX18417.1"/>
    <property type="molecule type" value="Genomic_DNA"/>
</dbReference>
<dbReference type="GO" id="GO:0003677">
    <property type="term" value="F:DNA binding"/>
    <property type="evidence" value="ECO:0007669"/>
    <property type="project" value="InterPro"/>
</dbReference>
<dbReference type="GO" id="GO:0008170">
    <property type="term" value="F:N-methyltransferase activity"/>
    <property type="evidence" value="ECO:0007669"/>
    <property type="project" value="InterPro"/>
</dbReference>
<proteinExistence type="inferred from homology"/>
<dbReference type="SUPFAM" id="SSF53335">
    <property type="entry name" value="S-adenosyl-L-methionine-dependent methyltransferases"/>
    <property type="match status" value="2"/>
</dbReference>
<keyword evidence="2" id="KW-0808">Transferase</keyword>
<dbReference type="KEGG" id="kba:A0U89_13945"/>
<keyword evidence="6" id="KW-1185">Reference proteome</keyword>
<dbReference type="EC" id="2.1.1.-" evidence="4"/>
<comment type="catalytic activity">
    <reaction evidence="3">
        <text>a 2'-deoxyadenosine in DNA + S-adenosyl-L-methionine = an N(6)-methyl-2'-deoxyadenosine in DNA + S-adenosyl-L-homocysteine + H(+)</text>
        <dbReference type="Rhea" id="RHEA:15197"/>
        <dbReference type="Rhea" id="RHEA-COMP:12418"/>
        <dbReference type="Rhea" id="RHEA-COMP:12419"/>
        <dbReference type="ChEBI" id="CHEBI:15378"/>
        <dbReference type="ChEBI" id="CHEBI:57856"/>
        <dbReference type="ChEBI" id="CHEBI:59789"/>
        <dbReference type="ChEBI" id="CHEBI:90615"/>
        <dbReference type="ChEBI" id="CHEBI:90616"/>
        <dbReference type="EC" id="2.1.1.72"/>
    </reaction>
</comment>
<dbReference type="InterPro" id="IPR029063">
    <property type="entry name" value="SAM-dependent_MTases_sf"/>
</dbReference>
<dbReference type="GO" id="GO:0009007">
    <property type="term" value="F:site-specific DNA-methyltransferase (adenine-specific) activity"/>
    <property type="evidence" value="ECO:0007669"/>
    <property type="project" value="UniProtKB-EC"/>
</dbReference>
<protein>
    <recommendedName>
        <fullName evidence="4">Methyltransferase</fullName>
        <ecNumber evidence="4">2.1.1.-</ecNumber>
    </recommendedName>
</protein>
<evidence type="ECO:0000256" key="4">
    <source>
        <dbReference type="RuleBase" id="RU362026"/>
    </source>
</evidence>
<dbReference type="Proteomes" id="UP000179145">
    <property type="component" value="Plasmid pKB14400_1"/>
</dbReference>
<dbReference type="AlphaFoldDB" id="A0A1D8UXY2"/>
<dbReference type="Pfam" id="PF01555">
    <property type="entry name" value="N6_N4_Mtase"/>
    <property type="match status" value="1"/>
</dbReference>
<dbReference type="InterPro" id="IPR002941">
    <property type="entry name" value="DNA_methylase_N4/N6"/>
</dbReference>
<evidence type="ECO:0000256" key="3">
    <source>
        <dbReference type="ARBA" id="ARBA00047942"/>
    </source>
</evidence>
<reference evidence="5 6" key="1">
    <citation type="journal article" date="2016" name="Microb. Cell Fact.">
        <title>Dissection of exopolysaccharide biosynthesis in Kozakia baliensis.</title>
        <authorList>
            <person name="Brandt J.U."/>
            <person name="Jakob F."/>
            <person name="Behr J."/>
            <person name="Geissler A.J."/>
            <person name="Vogel R.F."/>
        </authorList>
    </citation>
    <scope>NUCLEOTIDE SEQUENCE [LARGE SCALE GENOMIC DNA]</scope>
    <source>
        <strain evidence="5 6">DSM 14400</strain>
        <plasmid evidence="6">Plasmid pkb14400_1</plasmid>
    </source>
</reference>
<name>A0A1D8UXY2_9PROT</name>
<gene>
    <name evidence="5" type="ORF">A0U89_13945</name>
</gene>
<accession>A0A1D8UXY2</accession>
<sequence>MSTTLKVVPAKPKRSLENRLNDLPWKEWLLFQKSFFHLSDDAALYGNLIQFFTKRQAATGSVSRVLTICVGDEHPAIAAHGRSLFRDCVSPDDIASWRYGQTDFTPFDFMVVDLRHSATAIADHAANSPDLLCGFFENCKNVLRDGGFCVLLSQEVASQAGRYPLPWMLSSLARRSFKMRDEKIGLLSEETAAPTYLNVLQAIDEIGPIHEKAPSVHVSVPAVREQWVKPRPRPRSKKEILHPAKFPEELIRTFVTELTPEGGIVFDPMGGTGSSAVAALDTGRKAVLVELDETWAAIAASRISETCSETSGRWQVLSGDARHASALIPKAFQPIDYTVTSPPYWRILHNPGMHVSDEGQKARQAKGLRTTYSESDADLGNIASYGDFIDQLADIYECCADAMEPGRILTIVTKNVKHKRAQYPIAWDLVFKLCRDGGRFAYAGTTFWCQDDVGLKPFGMGCDWISNILHNYCLHLRVR</sequence>
<dbReference type="RefSeq" id="WP_070403900.1">
    <property type="nucleotide sequence ID" value="NZ_BJVW01000016.1"/>
</dbReference>
<evidence type="ECO:0000256" key="1">
    <source>
        <dbReference type="ARBA" id="ARBA00022603"/>
    </source>
</evidence>
<comment type="similarity">
    <text evidence="4">Belongs to the N(4)/N(6)-methyltransferase family.</text>
</comment>
<dbReference type="Gene3D" id="3.40.50.150">
    <property type="entry name" value="Vaccinia Virus protein VP39"/>
    <property type="match status" value="2"/>
</dbReference>
<dbReference type="OrthoDB" id="9800801at2"/>
<evidence type="ECO:0000256" key="2">
    <source>
        <dbReference type="ARBA" id="ARBA00022679"/>
    </source>
</evidence>
<evidence type="ECO:0000313" key="6">
    <source>
        <dbReference type="Proteomes" id="UP000179145"/>
    </source>
</evidence>
<keyword evidence="5" id="KW-0614">Plasmid</keyword>
<evidence type="ECO:0000313" key="5">
    <source>
        <dbReference type="EMBL" id="AOX18417.1"/>
    </source>
</evidence>
<geneLocation type="plasmid" evidence="6">
    <name>pkb14400_1</name>
</geneLocation>
<dbReference type="GO" id="GO:0032259">
    <property type="term" value="P:methylation"/>
    <property type="evidence" value="ECO:0007669"/>
    <property type="project" value="UniProtKB-KW"/>
</dbReference>